<dbReference type="Gene3D" id="3.40.50.1820">
    <property type="entry name" value="alpha/beta hydrolase"/>
    <property type="match status" value="1"/>
</dbReference>
<sequence length="305" mass="33705">MEVKEGFRPASSGWGQIFSRSWVEEDSEPRAVIVIAHGMAEHSGRYDHFARFLAENGFAVYMNDHAGHGRSAQIKGHFADKNGWECVVKDLNSLMDQAVERHPGLPVLLMGHSMGSFLSRSFIARYGDRLSGCIICGTMGKNPGVALGKAVAAAQMKLMGPRSRGERISKLASTGYNKRIEIPVNDSAWLSTDDAVCRAFEADPLCNFPFTAAGYYDLFTGLMEISSLEWARRVPKSLPIFLLAGDQDPVGNYGEGPKQVAGWLREAGVQSVRLKLYPGMRHEVLNEIGKEEVYQDVLGWLEEHI</sequence>
<organism evidence="3 5">
    <name type="scientific">Acutalibacter muris</name>
    <dbReference type="NCBI Taxonomy" id="1796620"/>
    <lineage>
        <taxon>Bacteria</taxon>
        <taxon>Bacillati</taxon>
        <taxon>Bacillota</taxon>
        <taxon>Clostridia</taxon>
        <taxon>Eubacteriales</taxon>
        <taxon>Acutalibacteraceae</taxon>
        <taxon>Acutalibacter</taxon>
    </lineage>
</organism>
<name>A0A1Z2XLF3_9FIRM</name>
<evidence type="ECO:0000259" key="1">
    <source>
        <dbReference type="Pfam" id="PF12146"/>
    </source>
</evidence>
<keyword evidence="2" id="KW-0378">Hydrolase</keyword>
<dbReference type="PANTHER" id="PTHR11614">
    <property type="entry name" value="PHOSPHOLIPASE-RELATED"/>
    <property type="match status" value="1"/>
</dbReference>
<dbReference type="RefSeq" id="WP_066537078.1">
    <property type="nucleotide sequence ID" value="NZ_CP021422.1"/>
</dbReference>
<dbReference type="Proteomes" id="UP000196710">
    <property type="component" value="Chromosome"/>
</dbReference>
<protein>
    <submittedName>
        <fullName evidence="2">Alpha/beta hydrolase</fullName>
    </submittedName>
    <submittedName>
        <fullName evidence="3">Lysophospholipase</fullName>
    </submittedName>
</protein>
<dbReference type="InterPro" id="IPR022742">
    <property type="entry name" value="Hydrolase_4"/>
</dbReference>
<dbReference type="InterPro" id="IPR051044">
    <property type="entry name" value="MAG_DAG_Lipase"/>
</dbReference>
<dbReference type="Proteomes" id="UP000596035">
    <property type="component" value="Chromosome"/>
</dbReference>
<dbReference type="AlphaFoldDB" id="A0A1Z2XLF3"/>
<gene>
    <name evidence="2" type="ORF">ADH66_00530</name>
    <name evidence="3" type="ORF">I5Q82_10525</name>
</gene>
<dbReference type="GO" id="GO:0016787">
    <property type="term" value="F:hydrolase activity"/>
    <property type="evidence" value="ECO:0007669"/>
    <property type="project" value="UniProtKB-KW"/>
</dbReference>
<dbReference type="InterPro" id="IPR029058">
    <property type="entry name" value="AB_hydrolase_fold"/>
</dbReference>
<dbReference type="EMBL" id="CP065321">
    <property type="protein sequence ID" value="QQR28561.1"/>
    <property type="molecule type" value="Genomic_DNA"/>
</dbReference>
<reference evidence="2" key="1">
    <citation type="journal article" date="2017" name="Genome Announc.">
        <title>High-Quality Whole-Genome Sequences of the Oligo-Mouse-Microbiota Bacterial Community.</title>
        <authorList>
            <person name="Garzetti D."/>
            <person name="Brugiroux S."/>
            <person name="Bunk B."/>
            <person name="Pukall R."/>
            <person name="McCoy K.D."/>
            <person name="Macpherson A.J."/>
            <person name="Stecher B."/>
        </authorList>
    </citation>
    <scope>NUCLEOTIDE SEQUENCE</scope>
    <source>
        <strain evidence="2">KB18</strain>
    </source>
</reference>
<evidence type="ECO:0000313" key="3">
    <source>
        <dbReference type="EMBL" id="QQR28561.1"/>
    </source>
</evidence>
<proteinExistence type="predicted"/>
<reference evidence="3 5" key="3">
    <citation type="submission" date="2020-11" db="EMBL/GenBank/DDBJ databases">
        <title>Closed and high quality bacterial genomes of the OMM12 community.</title>
        <authorList>
            <person name="Marbouty M."/>
            <person name="Lamy-Besnier Q."/>
            <person name="Debarbieux L."/>
            <person name="Koszul R."/>
        </authorList>
    </citation>
    <scope>NUCLEOTIDE SEQUENCE [LARGE SCALE GENOMIC DNA]</scope>
    <source>
        <strain evidence="3 5">KB18</strain>
    </source>
</reference>
<accession>A0A1Z2XLF3</accession>
<dbReference type="KEGG" id="amur:ADH66_00530"/>
<dbReference type="SUPFAM" id="SSF53474">
    <property type="entry name" value="alpha/beta-Hydrolases"/>
    <property type="match status" value="1"/>
</dbReference>
<dbReference type="EMBL" id="CP021422">
    <property type="protein sequence ID" value="ASB39272.1"/>
    <property type="molecule type" value="Genomic_DNA"/>
</dbReference>
<reference evidence="4" key="2">
    <citation type="submission" date="2017-05" db="EMBL/GenBank/DDBJ databases">
        <title>Improved OligoMM genomes.</title>
        <authorList>
            <person name="Garzetti D."/>
        </authorList>
    </citation>
    <scope>NUCLEOTIDE SEQUENCE [LARGE SCALE GENOMIC DNA]</scope>
    <source>
        <strain evidence="4">KB18</strain>
    </source>
</reference>
<evidence type="ECO:0000313" key="2">
    <source>
        <dbReference type="EMBL" id="ASB39272.1"/>
    </source>
</evidence>
<dbReference type="Pfam" id="PF12146">
    <property type="entry name" value="Hydrolase_4"/>
    <property type="match status" value="1"/>
</dbReference>
<feature type="domain" description="Serine aminopeptidase S33" evidence="1">
    <location>
        <begin position="28"/>
        <end position="287"/>
    </location>
</feature>
<keyword evidence="4" id="KW-1185">Reference proteome</keyword>
<evidence type="ECO:0000313" key="5">
    <source>
        <dbReference type="Proteomes" id="UP000596035"/>
    </source>
</evidence>
<evidence type="ECO:0000313" key="4">
    <source>
        <dbReference type="Proteomes" id="UP000196710"/>
    </source>
</evidence>